<dbReference type="Proteomes" id="UP000198804">
    <property type="component" value="Unassembled WGS sequence"/>
</dbReference>
<protein>
    <submittedName>
        <fullName evidence="1">Uncharacterized protein</fullName>
    </submittedName>
</protein>
<evidence type="ECO:0000313" key="2">
    <source>
        <dbReference type="Proteomes" id="UP000198804"/>
    </source>
</evidence>
<organism evidence="1 2">
    <name type="scientific">Methylorubrum salsuginis</name>
    <dbReference type="NCBI Taxonomy" id="414703"/>
    <lineage>
        <taxon>Bacteria</taxon>
        <taxon>Pseudomonadati</taxon>
        <taxon>Pseudomonadota</taxon>
        <taxon>Alphaproteobacteria</taxon>
        <taxon>Hyphomicrobiales</taxon>
        <taxon>Methylobacteriaceae</taxon>
        <taxon>Methylorubrum</taxon>
    </lineage>
</organism>
<reference evidence="2" key="1">
    <citation type="submission" date="2016-10" db="EMBL/GenBank/DDBJ databases">
        <authorList>
            <person name="Varghese N."/>
            <person name="Submissions S."/>
        </authorList>
    </citation>
    <scope>NUCLEOTIDE SEQUENCE [LARGE SCALE GENOMIC DNA]</scope>
    <source>
        <strain evidence="2">CGMCC 1.6474</strain>
    </source>
</reference>
<dbReference type="AlphaFoldDB" id="A0A1I3YEX8"/>
<keyword evidence="2" id="KW-1185">Reference proteome</keyword>
<accession>A0A1I3YEX8</accession>
<dbReference type="EMBL" id="FOSV01000001">
    <property type="protein sequence ID" value="SFK29929.1"/>
    <property type="molecule type" value="Genomic_DNA"/>
</dbReference>
<name>A0A1I3YEX8_9HYPH</name>
<sequence>MFRRMLEYWVFVRNKVDAAARIRSDVILVGKAPRAWVIEDWVGDRKVRIPVTEFRTVDVTSLFERGNASDMLIGILGKGGVRADNLIRIVATVVGQSPDRRDRLLSMLGRMIELRGDPVSLPPGVHEMIEALNIDYERNPVFRRPFEMGERAERRRSALTLLNIARPSAKAENERITAALPDATIDALVAAASDYLAGPSEEARQRLDELLAARG</sequence>
<proteinExistence type="predicted"/>
<gene>
    <name evidence="1" type="ORF">SAMN04488125_101154</name>
</gene>
<evidence type="ECO:0000313" key="1">
    <source>
        <dbReference type="EMBL" id="SFK29929.1"/>
    </source>
</evidence>